<feature type="non-terminal residue" evidence="1">
    <location>
        <position position="1"/>
    </location>
</feature>
<accession>A0ABW4H074</accession>
<name>A0ABW4H074_9ACTN</name>
<dbReference type="RefSeq" id="WP_417629453.1">
    <property type="nucleotide sequence ID" value="NZ_JBHUCM010000102.1"/>
</dbReference>
<organism evidence="1 2">
    <name type="scientific">Nonomuraea guangzhouensis</name>
    <dbReference type="NCBI Taxonomy" id="1291555"/>
    <lineage>
        <taxon>Bacteria</taxon>
        <taxon>Bacillati</taxon>
        <taxon>Actinomycetota</taxon>
        <taxon>Actinomycetes</taxon>
        <taxon>Streptosporangiales</taxon>
        <taxon>Streptosporangiaceae</taxon>
        <taxon>Nonomuraea</taxon>
    </lineage>
</organism>
<feature type="non-terminal residue" evidence="1">
    <location>
        <position position="202"/>
    </location>
</feature>
<gene>
    <name evidence="1" type="ORF">ACFSJ0_64360</name>
</gene>
<keyword evidence="2" id="KW-1185">Reference proteome</keyword>
<dbReference type="Proteomes" id="UP001597097">
    <property type="component" value="Unassembled WGS sequence"/>
</dbReference>
<reference evidence="2" key="1">
    <citation type="journal article" date="2019" name="Int. J. Syst. Evol. Microbiol.">
        <title>The Global Catalogue of Microorganisms (GCM) 10K type strain sequencing project: providing services to taxonomists for standard genome sequencing and annotation.</title>
        <authorList>
            <consortium name="The Broad Institute Genomics Platform"/>
            <consortium name="The Broad Institute Genome Sequencing Center for Infectious Disease"/>
            <person name="Wu L."/>
            <person name="Ma J."/>
        </authorList>
    </citation>
    <scope>NUCLEOTIDE SEQUENCE [LARGE SCALE GENOMIC DNA]</scope>
    <source>
        <strain evidence="2">CGMCC 1.15399</strain>
    </source>
</reference>
<sequence>KAELADFAAETGLAVTVCHFPPGTSKWNKIEHRLFSHITMNWRGRPLTSHEVVVNSIAATRTRTGLSVAAELDTNAYPLGVSVSAERMSMLPIVPHTERGAWNYTIGPTDENPHLPVCDDRARIRSESLHALADPRLTGMSRKELNELAASLAPGQAALAEQRNFEIRGGPRRQAKANHGRPLLTDADKVLITIVYLRQICS</sequence>
<dbReference type="InterPro" id="IPR011518">
    <property type="entry name" value="Transposase_36"/>
</dbReference>
<evidence type="ECO:0000313" key="1">
    <source>
        <dbReference type="EMBL" id="MFD1548068.1"/>
    </source>
</evidence>
<dbReference type="EMBL" id="JBHUCM010000102">
    <property type="protein sequence ID" value="MFD1548068.1"/>
    <property type="molecule type" value="Genomic_DNA"/>
</dbReference>
<evidence type="ECO:0000313" key="2">
    <source>
        <dbReference type="Proteomes" id="UP001597097"/>
    </source>
</evidence>
<dbReference type="Pfam" id="PF07592">
    <property type="entry name" value="DDE_Tnp_ISAZ013"/>
    <property type="match status" value="1"/>
</dbReference>
<proteinExistence type="predicted"/>
<protein>
    <submittedName>
        <fullName evidence="1">ISAzo13 family transposase</fullName>
    </submittedName>
</protein>
<comment type="caution">
    <text evidence="1">The sequence shown here is derived from an EMBL/GenBank/DDBJ whole genome shotgun (WGS) entry which is preliminary data.</text>
</comment>